<dbReference type="OrthoDB" id="78308at2759"/>
<dbReference type="SUPFAM" id="SSF48452">
    <property type="entry name" value="TPR-like"/>
    <property type="match status" value="2"/>
</dbReference>
<dbReference type="Proteomes" id="UP000242146">
    <property type="component" value="Unassembled WGS sequence"/>
</dbReference>
<dbReference type="PANTHER" id="PTHR46358:SF1">
    <property type="entry name" value="TONSOKU-LIKE PROTEIN"/>
    <property type="match status" value="1"/>
</dbReference>
<accession>A0A1X2GW29</accession>
<dbReference type="EMBL" id="MCGT01000002">
    <property type="protein sequence ID" value="ORX62242.1"/>
    <property type="molecule type" value="Genomic_DNA"/>
</dbReference>
<dbReference type="AlphaFoldDB" id="A0A1X2GW29"/>
<dbReference type="InterPro" id="IPR052311">
    <property type="entry name" value="MMS22L-TONSL_complex_comp"/>
</dbReference>
<proteinExistence type="predicted"/>
<dbReference type="GO" id="GO:0043596">
    <property type="term" value="C:nuclear replication fork"/>
    <property type="evidence" value="ECO:0007669"/>
    <property type="project" value="TreeGrafter"/>
</dbReference>
<evidence type="ECO:0000256" key="3">
    <source>
        <dbReference type="ARBA" id="ARBA00023242"/>
    </source>
</evidence>
<keyword evidence="2" id="KW-0677">Repeat</keyword>
<dbReference type="STRING" id="101127.A0A1X2GW29"/>
<keyword evidence="3" id="KW-0539">Nucleus</keyword>
<protein>
    <submittedName>
        <fullName evidence="4">Uncharacterized protein</fullName>
    </submittedName>
</protein>
<dbReference type="InterPro" id="IPR011990">
    <property type="entry name" value="TPR-like_helical_dom_sf"/>
</dbReference>
<comment type="subcellular location">
    <subcellularLocation>
        <location evidence="1">Nucleus</location>
    </subcellularLocation>
</comment>
<dbReference type="PANTHER" id="PTHR46358">
    <property type="entry name" value="TONSOKU-LIKE PROTEIN"/>
    <property type="match status" value="1"/>
</dbReference>
<dbReference type="Gene3D" id="1.25.40.10">
    <property type="entry name" value="Tetratricopeptide repeat domain"/>
    <property type="match status" value="2"/>
</dbReference>
<evidence type="ECO:0000313" key="5">
    <source>
        <dbReference type="Proteomes" id="UP000242146"/>
    </source>
</evidence>
<evidence type="ECO:0000313" key="4">
    <source>
        <dbReference type="EMBL" id="ORX62242.1"/>
    </source>
</evidence>
<comment type="caution">
    <text evidence="4">The sequence shown here is derived from an EMBL/GenBank/DDBJ whole genome shotgun (WGS) entry which is preliminary data.</text>
</comment>
<sequence>MGKVTYGIRFSQKSPFSQEIRETKQRLKRYATLGKHLDAAKTCLTLADLLLMQADYMDADEDILVTLQDAIKYASKAIRTFTQYESHHGLAKSYMLTIRCLLKQEDYDKAIDAKGALLTLFKLPNAKVKDKRLLQQAYSLIGDCYLSRSQQEPGCAKYMDLVFANKYYERERRVLDCMTVDDVANKDASELRALNRSSFFNLGLTKAKLQPYQEDEAAITYLQKAIKSNKTLQDKTAERRAWWELGNLHYRRRDWDKTLECQRRDLDLGQQLQEDELESYVELIRTCLEREDYPTCMDLTRRMRIMVFGNLSYDPTHPKPGESGCSTTAMDHNDDLLIDIDDFYPLKHHNTNGDGATVDEDLAERQALVKLVIQRILTIRDRRDELQTLVERKITGRPLALVCLSLGQQLTEADMLASALPHVDMGLAQFNTNDQGSWSHSLGRLHLELLKLKADLHWQLRDMNKQDLLALNRKILGLINHFCNDRQDKSDYLVYAVERCRDIYLFFEDNEMADIWDHKLQTVLENVKDTDHQMDLDPSSQQKEEPLASPTSQALFPKPLFDMSQVSTSFSVTVAVPLNQNQIQLGVICEDSMETMDWLMSKVAGLCWQLYSIEPVIRQFKFQDKLYSQTDMLYTIMDQKKTGDYQLVAVVDGIVEKPLVDIYDSICSRRKHTASPRIQDIMRQQTAGSKLSLHGAGKLCHGLRAEHANIPFFFLSLG</sequence>
<evidence type="ECO:0000256" key="1">
    <source>
        <dbReference type="ARBA" id="ARBA00004123"/>
    </source>
</evidence>
<dbReference type="GO" id="GO:0031297">
    <property type="term" value="P:replication fork processing"/>
    <property type="evidence" value="ECO:0007669"/>
    <property type="project" value="TreeGrafter"/>
</dbReference>
<gene>
    <name evidence="4" type="ORF">DM01DRAFT_1075248</name>
</gene>
<dbReference type="GO" id="GO:0000724">
    <property type="term" value="P:double-strand break repair via homologous recombination"/>
    <property type="evidence" value="ECO:0007669"/>
    <property type="project" value="TreeGrafter"/>
</dbReference>
<keyword evidence="5" id="KW-1185">Reference proteome</keyword>
<organism evidence="4 5">
    <name type="scientific">Hesseltinella vesiculosa</name>
    <dbReference type="NCBI Taxonomy" id="101127"/>
    <lineage>
        <taxon>Eukaryota</taxon>
        <taxon>Fungi</taxon>
        <taxon>Fungi incertae sedis</taxon>
        <taxon>Mucoromycota</taxon>
        <taxon>Mucoromycotina</taxon>
        <taxon>Mucoromycetes</taxon>
        <taxon>Mucorales</taxon>
        <taxon>Cunninghamellaceae</taxon>
        <taxon>Hesseltinella</taxon>
    </lineage>
</organism>
<evidence type="ECO:0000256" key="2">
    <source>
        <dbReference type="ARBA" id="ARBA00022737"/>
    </source>
</evidence>
<reference evidence="4 5" key="1">
    <citation type="submission" date="2016-07" db="EMBL/GenBank/DDBJ databases">
        <title>Pervasive Adenine N6-methylation of Active Genes in Fungi.</title>
        <authorList>
            <consortium name="DOE Joint Genome Institute"/>
            <person name="Mondo S.J."/>
            <person name="Dannebaum R.O."/>
            <person name="Kuo R.C."/>
            <person name="Labutti K."/>
            <person name="Haridas S."/>
            <person name="Kuo A."/>
            <person name="Salamov A."/>
            <person name="Ahrendt S.R."/>
            <person name="Lipzen A."/>
            <person name="Sullivan W."/>
            <person name="Andreopoulos W.B."/>
            <person name="Clum A."/>
            <person name="Lindquist E."/>
            <person name="Daum C."/>
            <person name="Ramamoorthy G.K."/>
            <person name="Gryganskyi A."/>
            <person name="Culley D."/>
            <person name="Magnuson J.K."/>
            <person name="James T.Y."/>
            <person name="O'Malley M.A."/>
            <person name="Stajich J.E."/>
            <person name="Spatafora J.W."/>
            <person name="Visel A."/>
            <person name="Grigoriev I.V."/>
        </authorList>
    </citation>
    <scope>NUCLEOTIDE SEQUENCE [LARGE SCALE GENOMIC DNA]</scope>
    <source>
        <strain evidence="4 5">NRRL 3301</strain>
    </source>
</reference>
<name>A0A1X2GW29_9FUNG</name>